<dbReference type="PANTHER" id="PTHR30061:SF50">
    <property type="entry name" value="MALTOSE_MALTODEXTRIN-BINDING PERIPLASMIC PROTEIN"/>
    <property type="match status" value="1"/>
</dbReference>
<evidence type="ECO:0000313" key="4">
    <source>
        <dbReference type="EMBL" id="KKQ70251.1"/>
    </source>
</evidence>
<dbReference type="Proteomes" id="UP000034022">
    <property type="component" value="Unassembled WGS sequence"/>
</dbReference>
<comment type="similarity">
    <text evidence="1">Belongs to the bacterial solute-binding protein 1 family.</text>
</comment>
<organism evidence="4 5">
    <name type="scientific">Candidatus Falkowbacteria bacterium GW2011_GWE1_38_31</name>
    <dbReference type="NCBI Taxonomy" id="1618638"/>
    <lineage>
        <taxon>Bacteria</taxon>
        <taxon>Candidatus Falkowiibacteriota</taxon>
    </lineage>
</organism>
<protein>
    <submittedName>
        <fullName evidence="4">Extracellular solute-binding protein family 1</fullName>
    </submittedName>
</protein>
<gene>
    <name evidence="4" type="ORF">US91_C0006G0090</name>
</gene>
<dbReference type="Pfam" id="PF01547">
    <property type="entry name" value="SBP_bac_1"/>
    <property type="match status" value="1"/>
</dbReference>
<evidence type="ECO:0000256" key="3">
    <source>
        <dbReference type="ARBA" id="ARBA00022729"/>
    </source>
</evidence>
<dbReference type="GO" id="GO:0042956">
    <property type="term" value="P:maltodextrin transmembrane transport"/>
    <property type="evidence" value="ECO:0007669"/>
    <property type="project" value="TreeGrafter"/>
</dbReference>
<proteinExistence type="inferred from homology"/>
<keyword evidence="2" id="KW-0813">Transport</keyword>
<dbReference type="Gene3D" id="3.40.190.10">
    <property type="entry name" value="Periplasmic binding protein-like II"/>
    <property type="match status" value="1"/>
</dbReference>
<dbReference type="SUPFAM" id="SSF53850">
    <property type="entry name" value="Periplasmic binding protein-like II"/>
    <property type="match status" value="1"/>
</dbReference>
<dbReference type="EMBL" id="LBUU01000006">
    <property type="protein sequence ID" value="KKQ70251.1"/>
    <property type="molecule type" value="Genomic_DNA"/>
</dbReference>
<dbReference type="GO" id="GO:0055052">
    <property type="term" value="C:ATP-binding cassette (ABC) transporter complex, substrate-binding subunit-containing"/>
    <property type="evidence" value="ECO:0007669"/>
    <property type="project" value="TreeGrafter"/>
</dbReference>
<evidence type="ECO:0000313" key="5">
    <source>
        <dbReference type="Proteomes" id="UP000034022"/>
    </source>
</evidence>
<accession>A0A0G0MZI2</accession>
<comment type="caution">
    <text evidence="4">The sequence shown here is derived from an EMBL/GenBank/DDBJ whole genome shotgun (WGS) entry which is preliminary data.</text>
</comment>
<sequence>MAKKIISFCVLFIILFSITGCGLNRVDNTTKRYIQPVTLNYWRVWDGPDDFADIIAAYTAAHPFVKINYRKLRYDEYEQALIEAFATDRGPDIFSIHNSWTRKYQEKGLITAMPEKITMAYPIVSGSIKKEVTWELRPSPVVNSNKVKTDFIDAVYDDVVISTIDESTKQPKEQVFALPLSVDTLTMYYNKDLFNNAGIVAAPAFWNREFQQNVKKLTKQNNKGEIIQSGVALGGSDNIERYSDILALLMMQSGAEMMDKNQVTFYKAPNSSTQKNYFPGQDALRFYTDFTNPSKEVYSWNNTLEKSLDMFINNKLAIMFGYSYMLPEIKARAPKLNFALAGMPQIEDSAYSINFANYWVETVSSKILTNAENLQKGNDYAKQKLNTAWDFIRFAAEEKQAKKYLDKTKKTTALRSLIPEQSEDPELGMFAKQLLTAKSWYRGHDANAMEMIIKDMIDSVVSGQKPIAEAVNLAAQKIQQTVK</sequence>
<name>A0A0G0MZI2_9BACT</name>
<keyword evidence="3" id="KW-0732">Signal</keyword>
<dbReference type="PANTHER" id="PTHR30061">
    <property type="entry name" value="MALTOSE-BINDING PERIPLASMIC PROTEIN"/>
    <property type="match status" value="1"/>
</dbReference>
<dbReference type="AlphaFoldDB" id="A0A0G0MZI2"/>
<evidence type="ECO:0000256" key="1">
    <source>
        <dbReference type="ARBA" id="ARBA00008520"/>
    </source>
</evidence>
<dbReference type="GO" id="GO:0015768">
    <property type="term" value="P:maltose transport"/>
    <property type="evidence" value="ECO:0007669"/>
    <property type="project" value="TreeGrafter"/>
</dbReference>
<reference evidence="4" key="1">
    <citation type="journal article" date="2015" name="Nature">
        <title>rRNA introns, odd ribosomes, and small enigmatic genomes across a large radiation of phyla.</title>
        <authorList>
            <person name="Brown C.T."/>
            <person name="Hug L.A."/>
            <person name="Thomas B.C."/>
            <person name="Sharon I."/>
            <person name="Castelle C.J."/>
            <person name="Singh A."/>
            <person name="Wilkins M.J."/>
            <person name="Williams K.H."/>
            <person name="Banfield J.F."/>
        </authorList>
    </citation>
    <scope>NUCLEOTIDE SEQUENCE [LARGE SCALE GENOMIC DNA]</scope>
</reference>
<dbReference type="InterPro" id="IPR006059">
    <property type="entry name" value="SBP"/>
</dbReference>
<dbReference type="PROSITE" id="PS51257">
    <property type="entry name" value="PROKAR_LIPOPROTEIN"/>
    <property type="match status" value="1"/>
</dbReference>
<dbReference type="GO" id="GO:1901982">
    <property type="term" value="F:maltose binding"/>
    <property type="evidence" value="ECO:0007669"/>
    <property type="project" value="TreeGrafter"/>
</dbReference>
<evidence type="ECO:0000256" key="2">
    <source>
        <dbReference type="ARBA" id="ARBA00022448"/>
    </source>
</evidence>